<evidence type="ECO:0000313" key="5">
    <source>
        <dbReference type="Proteomes" id="UP000256329"/>
    </source>
</evidence>
<dbReference type="RefSeq" id="WP_115791685.1">
    <property type="nucleotide sequence ID" value="NZ_QSLN01000001.1"/>
</dbReference>
<evidence type="ECO:0000256" key="2">
    <source>
        <dbReference type="SAM" id="MobiDB-lite"/>
    </source>
</evidence>
<feature type="compositionally biased region" description="Low complexity" evidence="2">
    <location>
        <begin position="129"/>
        <end position="143"/>
    </location>
</feature>
<keyword evidence="5" id="KW-1185">Reference proteome</keyword>
<evidence type="ECO:0000256" key="3">
    <source>
        <dbReference type="SAM" id="Phobius"/>
    </source>
</evidence>
<evidence type="ECO:0000256" key="1">
    <source>
        <dbReference type="SAM" id="Coils"/>
    </source>
</evidence>
<keyword evidence="3" id="KW-0472">Membrane</keyword>
<name>A0A3D8P879_9THEO</name>
<feature type="transmembrane region" description="Helical" evidence="3">
    <location>
        <begin position="6"/>
        <end position="25"/>
    </location>
</feature>
<keyword evidence="1" id="KW-0175">Coiled coil</keyword>
<reference evidence="4 5" key="1">
    <citation type="submission" date="2018-08" db="EMBL/GenBank/DDBJ databases">
        <title>Form III RuBisCO-mediated autotrophy in Thermodesulfobium bacteria.</title>
        <authorList>
            <person name="Toshchakov S.V."/>
            <person name="Kublanov I.V."/>
            <person name="Frolov E."/>
            <person name="Bonch-Osmolovskaya E.A."/>
            <person name="Tourova T.P."/>
            <person name="Chernych N.A."/>
            <person name="Lebedinsky A.V."/>
        </authorList>
    </citation>
    <scope>NUCLEOTIDE SEQUENCE [LARGE SCALE GENOMIC DNA]</scope>
    <source>
        <strain evidence="4 5">SR</strain>
    </source>
</reference>
<keyword evidence="3" id="KW-1133">Transmembrane helix</keyword>
<keyword evidence="3" id="KW-0812">Transmembrane</keyword>
<feature type="region of interest" description="Disordered" evidence="2">
    <location>
        <begin position="120"/>
        <end position="154"/>
    </location>
</feature>
<protein>
    <recommendedName>
        <fullName evidence="6">DUF2802 domain-containing protein</fullName>
    </recommendedName>
</protein>
<dbReference type="AlphaFoldDB" id="A0A3D8P879"/>
<dbReference type="Proteomes" id="UP000256329">
    <property type="component" value="Unassembled WGS sequence"/>
</dbReference>
<sequence>MTLAAGILGFLLGICLTVLAGIIFWRRRQGIFQRVLEELSLEDLDWESRLANLENRLYSLAQTLQEIKEQGQRLELLLTQKESRREAGKEELVELARRWGKTKGEVELMLRLGRLREGRTHDKGHLHSGFGAEPAAGAAGRDGQQLSQPFHARL</sequence>
<dbReference type="EMBL" id="QSLN01000001">
    <property type="protein sequence ID" value="RDV84691.1"/>
    <property type="molecule type" value="Genomic_DNA"/>
</dbReference>
<evidence type="ECO:0008006" key="6">
    <source>
        <dbReference type="Google" id="ProtNLM"/>
    </source>
</evidence>
<organism evidence="4 5">
    <name type="scientific">Ammonifex thiophilus</name>
    <dbReference type="NCBI Taxonomy" id="444093"/>
    <lineage>
        <taxon>Bacteria</taxon>
        <taxon>Bacillati</taxon>
        <taxon>Bacillota</taxon>
        <taxon>Clostridia</taxon>
        <taxon>Thermoanaerobacterales</taxon>
        <taxon>Thermoanaerobacteraceae</taxon>
        <taxon>Ammonifex</taxon>
    </lineage>
</organism>
<gene>
    <name evidence="4" type="ORF">DXX99_01175</name>
</gene>
<accession>A0A3D8P879</accession>
<feature type="coiled-coil region" evidence="1">
    <location>
        <begin position="36"/>
        <end position="98"/>
    </location>
</feature>
<comment type="caution">
    <text evidence="4">The sequence shown here is derived from an EMBL/GenBank/DDBJ whole genome shotgun (WGS) entry which is preliminary data.</text>
</comment>
<evidence type="ECO:0000313" key="4">
    <source>
        <dbReference type="EMBL" id="RDV84691.1"/>
    </source>
</evidence>
<dbReference type="OrthoDB" id="9853197at2"/>
<proteinExistence type="predicted"/>